<dbReference type="InterPro" id="IPR027417">
    <property type="entry name" value="P-loop_NTPase"/>
</dbReference>
<dbReference type="InterPro" id="IPR003959">
    <property type="entry name" value="ATPase_AAA_core"/>
</dbReference>
<dbReference type="Gene3D" id="3.40.50.300">
    <property type="entry name" value="P-loop containing nucleotide triphosphate hydrolases"/>
    <property type="match status" value="1"/>
</dbReference>
<organism evidence="2 3">
    <name type="scientific">Methylovulum psychrotolerans</name>
    <dbReference type="NCBI Taxonomy" id="1704499"/>
    <lineage>
        <taxon>Bacteria</taxon>
        <taxon>Pseudomonadati</taxon>
        <taxon>Pseudomonadota</taxon>
        <taxon>Gammaproteobacteria</taxon>
        <taxon>Methylococcales</taxon>
        <taxon>Methylococcaceae</taxon>
        <taxon>Methylovulum</taxon>
    </lineage>
</organism>
<feature type="domain" description="ATPase AAA-type core" evidence="1">
    <location>
        <begin position="28"/>
        <end position="109"/>
    </location>
</feature>
<dbReference type="KEGG" id="mpsy:CEK71_00120"/>
<protein>
    <submittedName>
        <fullName evidence="2">Chromosome segregation protein SMC</fullName>
    </submittedName>
</protein>
<sequence length="367" mass="41042">MPTIELKIFTIKGYKSIKEISAFAPRPINILIGPNGAGKSNFISFFKFLSWILNSDGKLQEHVGYLGGANDILHDGADITKSIEAEIAIKTASGINEYKFSLMFAKPDKLVFKAEKYRFSEAGTAQAVDWHTCGVGHEEAKLPGINNETATTILNLLRKLIVYQFHNTSDTAPMRLKWSLADGKWLKQNGDNLGSFLYRLQNEEKPYYLRIIKYIRLVLPFFDDFELYDEFGQILLRWKEKGTNKVFNAGQASDGMLRTIALISLLAQNPKDLPTVLFLDEPELGLHPSAIDAVAGLIKTASSHCQVFVATQSISLVNNFDLDDLVVIDRHGRSSEYSRPDTASLQAYLEAFSTGEIWEKNIIGGRP</sequence>
<dbReference type="PANTHER" id="PTHR32182">
    <property type="entry name" value="DNA REPLICATION AND REPAIR PROTEIN RECF"/>
    <property type="match status" value="1"/>
</dbReference>
<dbReference type="PANTHER" id="PTHR32182:SF22">
    <property type="entry name" value="ATP-DEPENDENT ENDONUCLEASE, OLD FAMILY-RELATED"/>
    <property type="match status" value="1"/>
</dbReference>
<evidence type="ECO:0000313" key="3">
    <source>
        <dbReference type="Proteomes" id="UP000197019"/>
    </source>
</evidence>
<dbReference type="Proteomes" id="UP000197019">
    <property type="component" value="Chromosome"/>
</dbReference>
<dbReference type="EMBL" id="CP022129">
    <property type="protein sequence ID" value="ASF44597.1"/>
    <property type="molecule type" value="Genomic_DNA"/>
</dbReference>
<dbReference type="OrthoDB" id="9815944at2"/>
<dbReference type="GO" id="GO:0005524">
    <property type="term" value="F:ATP binding"/>
    <property type="evidence" value="ECO:0007669"/>
    <property type="project" value="InterPro"/>
</dbReference>
<evidence type="ECO:0000313" key="2">
    <source>
        <dbReference type="EMBL" id="ASF44597.1"/>
    </source>
</evidence>
<evidence type="ECO:0000259" key="1">
    <source>
        <dbReference type="Pfam" id="PF13304"/>
    </source>
</evidence>
<dbReference type="InterPro" id="IPR014555">
    <property type="entry name" value="RecF-like"/>
</dbReference>
<dbReference type="AlphaFoldDB" id="A0A1Z4BTG5"/>
<dbReference type="GO" id="GO:0006302">
    <property type="term" value="P:double-strand break repair"/>
    <property type="evidence" value="ECO:0007669"/>
    <property type="project" value="TreeGrafter"/>
</dbReference>
<feature type="domain" description="ATPase AAA-type core" evidence="1">
    <location>
        <begin position="221"/>
        <end position="318"/>
    </location>
</feature>
<dbReference type="CDD" id="cd00267">
    <property type="entry name" value="ABC_ATPase"/>
    <property type="match status" value="1"/>
</dbReference>
<dbReference type="PIRSF" id="PIRSF029347">
    <property type="entry name" value="RecF"/>
    <property type="match status" value="1"/>
</dbReference>
<proteinExistence type="predicted"/>
<dbReference type="Pfam" id="PF13304">
    <property type="entry name" value="AAA_21"/>
    <property type="match status" value="2"/>
</dbReference>
<name>A0A1Z4BTG5_9GAMM</name>
<dbReference type="SUPFAM" id="SSF52540">
    <property type="entry name" value="P-loop containing nucleoside triphosphate hydrolases"/>
    <property type="match status" value="1"/>
</dbReference>
<dbReference type="GO" id="GO:0000731">
    <property type="term" value="P:DNA synthesis involved in DNA repair"/>
    <property type="evidence" value="ECO:0007669"/>
    <property type="project" value="TreeGrafter"/>
</dbReference>
<gene>
    <name evidence="2" type="ORF">CEK71_00120</name>
</gene>
<reference evidence="2 3" key="1">
    <citation type="submission" date="2017-06" db="EMBL/GenBank/DDBJ databases">
        <title>Genome Sequencing of the methanotroph Methylovulum psychrotolerants str. HV10-M2 isolated from a high-altitude environment.</title>
        <authorList>
            <person name="Mateos-Rivera A."/>
        </authorList>
    </citation>
    <scope>NUCLEOTIDE SEQUENCE [LARGE SCALE GENOMIC DNA]</scope>
    <source>
        <strain evidence="2 3">HV10_M2</strain>
    </source>
</reference>
<dbReference type="GO" id="GO:0016887">
    <property type="term" value="F:ATP hydrolysis activity"/>
    <property type="evidence" value="ECO:0007669"/>
    <property type="project" value="InterPro"/>
</dbReference>
<keyword evidence="3" id="KW-1185">Reference proteome</keyword>
<accession>A0A1Z4BTG5</accession>